<evidence type="ECO:0000256" key="5">
    <source>
        <dbReference type="ARBA" id="ARBA00023273"/>
    </source>
</evidence>
<keyword evidence="5" id="KW-0966">Cell projection</keyword>
<dbReference type="InterPro" id="IPR032675">
    <property type="entry name" value="LRR_dom_sf"/>
</dbReference>
<dbReference type="PANTHER" id="PTHR45973:SF9">
    <property type="entry name" value="LEUCINE-RICH REPEAT-CONTAINING PROTEIN 46"/>
    <property type="match status" value="1"/>
</dbReference>
<protein>
    <recommendedName>
        <fullName evidence="9">Dynein assembly factor 1, axonemal homolog</fullName>
    </recommendedName>
</protein>
<comment type="caution">
    <text evidence="7">The sequence shown here is derived from an EMBL/GenBank/DDBJ whole genome shotgun (WGS) entry which is preliminary data.</text>
</comment>
<keyword evidence="4" id="KW-0969">Cilium</keyword>
<evidence type="ECO:0008006" key="9">
    <source>
        <dbReference type="Google" id="ProtNLM"/>
    </source>
</evidence>
<feature type="region of interest" description="Disordered" evidence="6">
    <location>
        <begin position="521"/>
        <end position="540"/>
    </location>
</feature>
<organism evidence="7 8">
    <name type="scientific">Porites lobata</name>
    <dbReference type="NCBI Taxonomy" id="104759"/>
    <lineage>
        <taxon>Eukaryota</taxon>
        <taxon>Metazoa</taxon>
        <taxon>Cnidaria</taxon>
        <taxon>Anthozoa</taxon>
        <taxon>Hexacorallia</taxon>
        <taxon>Scleractinia</taxon>
        <taxon>Fungiina</taxon>
        <taxon>Poritidae</taxon>
        <taxon>Porites</taxon>
    </lineage>
</organism>
<dbReference type="SUPFAM" id="SSF52075">
    <property type="entry name" value="Outer arm dynein light chain 1"/>
    <property type="match status" value="1"/>
</dbReference>
<accession>A0ABN8NAG3</accession>
<dbReference type="SMART" id="SM00365">
    <property type="entry name" value="LRR_SD22"/>
    <property type="match status" value="4"/>
</dbReference>
<dbReference type="InterPro" id="IPR050576">
    <property type="entry name" value="Cilia_flagella_integrity"/>
</dbReference>
<dbReference type="Gene3D" id="3.80.10.10">
    <property type="entry name" value="Ribonuclease Inhibitor"/>
    <property type="match status" value="2"/>
</dbReference>
<evidence type="ECO:0000256" key="6">
    <source>
        <dbReference type="SAM" id="MobiDB-lite"/>
    </source>
</evidence>
<evidence type="ECO:0000256" key="3">
    <source>
        <dbReference type="ARBA" id="ARBA00022737"/>
    </source>
</evidence>
<dbReference type="Pfam" id="PF14580">
    <property type="entry name" value="LRR_9"/>
    <property type="match status" value="1"/>
</dbReference>
<reference evidence="7 8" key="1">
    <citation type="submission" date="2022-05" db="EMBL/GenBank/DDBJ databases">
        <authorList>
            <consortium name="Genoscope - CEA"/>
            <person name="William W."/>
        </authorList>
    </citation>
    <scope>NUCLEOTIDE SEQUENCE [LARGE SCALE GENOMIC DNA]</scope>
</reference>
<dbReference type="Proteomes" id="UP001159405">
    <property type="component" value="Unassembled WGS sequence"/>
</dbReference>
<evidence type="ECO:0000256" key="1">
    <source>
        <dbReference type="ARBA" id="ARBA00004138"/>
    </source>
</evidence>
<keyword evidence="8" id="KW-1185">Reference proteome</keyword>
<evidence type="ECO:0000313" key="7">
    <source>
        <dbReference type="EMBL" id="CAH3045234.1"/>
    </source>
</evidence>
<evidence type="ECO:0000313" key="8">
    <source>
        <dbReference type="Proteomes" id="UP001159405"/>
    </source>
</evidence>
<feature type="compositionally biased region" description="Acidic residues" evidence="6">
    <location>
        <begin position="275"/>
        <end position="298"/>
    </location>
</feature>
<gene>
    <name evidence="7" type="ORF">PLOB_00006697</name>
</gene>
<evidence type="ECO:0000256" key="2">
    <source>
        <dbReference type="ARBA" id="ARBA00022614"/>
    </source>
</evidence>
<feature type="region of interest" description="Disordered" evidence="6">
    <location>
        <begin position="261"/>
        <end position="332"/>
    </location>
</feature>
<dbReference type="InterPro" id="IPR001611">
    <property type="entry name" value="Leu-rich_rpt"/>
</dbReference>
<evidence type="ECO:0000256" key="4">
    <source>
        <dbReference type="ARBA" id="ARBA00023069"/>
    </source>
</evidence>
<keyword evidence="2" id="KW-0433">Leucine-rich repeat</keyword>
<feature type="compositionally biased region" description="Basic and acidic residues" evidence="6">
    <location>
        <begin position="299"/>
        <end position="309"/>
    </location>
</feature>
<comment type="subcellular location">
    <subcellularLocation>
        <location evidence="1">Cell projection</location>
        <location evidence="1">Cilium</location>
    </subcellularLocation>
</comment>
<proteinExistence type="predicted"/>
<keyword evidence="3" id="KW-0677">Repeat</keyword>
<sequence length="592" mass="67469">MPAANLVEQKPKKEEDNYPRITKKLLFQLCKEHKLYRTPYLNDVLYLHYKGFAKIENLEEYSGLKCLWLECNGISRIENLENQKELRCLYLQQNLLTKLENVEHLEYLDTLNVSNNTISKIENISGIPKLSTLQISHNRLSTADDLRHLTECHNLSVLDVSHNRIDDPEVLEVLASMKNLHVLNMMGNPVIKKVKNYRKMFIIKIKELRYLDDRPVFPRERACAEAWEKGGVEAERAERERWITREQQKIMDSVNALSKIRDRRTKQENNVTGEEKEEETSDVSEELSEDSEFEDKEDNDQRPASRQETGDSMVSSSSEDMETISVAVKSPTHSQFLAPQGIFSAPQSSQGQRTAGPLITEIVTGGDKEEKQSKGEGVLITELDDDDIETITLREVPTEHTTKGFLDLQEDLPELEEVDVEDPLFIRSLNSSRVGGKPLIEELDDDPEKTKRPLVQECRVPSISTSDEALIAHERRPVIEEINERFCQFSHAADKPVRPLIEELGKEDHIKDDDAKASIIEVSRDSSEQEGITAEQEGLGINTAGQGSACWETLQKLAEQVGSTVDRKPIDIAKEKRDFVKRMQHTNLGDLD</sequence>
<name>A0ABN8NAG3_9CNID</name>
<dbReference type="PANTHER" id="PTHR45973">
    <property type="entry name" value="PROTEIN PHOSPHATASE 1 REGULATORY SUBUNIT SDS22-RELATED"/>
    <property type="match status" value="1"/>
</dbReference>
<dbReference type="PROSITE" id="PS51450">
    <property type="entry name" value="LRR"/>
    <property type="match status" value="5"/>
</dbReference>
<dbReference type="EMBL" id="CALNXK010000013">
    <property type="protein sequence ID" value="CAH3045234.1"/>
    <property type="molecule type" value="Genomic_DNA"/>
</dbReference>